<protein>
    <submittedName>
        <fullName evidence="1">6203_t:CDS:1</fullName>
    </submittedName>
</protein>
<keyword evidence="2" id="KW-1185">Reference proteome</keyword>
<evidence type="ECO:0000313" key="2">
    <source>
        <dbReference type="Proteomes" id="UP001153678"/>
    </source>
</evidence>
<comment type="caution">
    <text evidence="1">The sequence shown here is derived from an EMBL/GenBank/DDBJ whole genome shotgun (WGS) entry which is preliminary data.</text>
</comment>
<proteinExistence type="predicted"/>
<dbReference type="AlphaFoldDB" id="A0A9W4SJ26"/>
<sequence length="111" mass="12896">MSQQSFLFSSKFNKKLIYKLPTNKYQDFTNAYVYSIIIKTGNGTPNRAKVCYEVAQEWNKIKLKNKTEIDDIIRIYLTTPFNLYDIQTLGPRHPLLTLSKSLKTASYIGLH</sequence>
<name>A0A9W4SJ26_9GLOM</name>
<gene>
    <name evidence="1" type="ORF">FWILDA_LOCUS4801</name>
</gene>
<reference evidence="1" key="1">
    <citation type="submission" date="2022-08" db="EMBL/GenBank/DDBJ databases">
        <authorList>
            <person name="Kallberg Y."/>
            <person name="Tangrot J."/>
            <person name="Rosling A."/>
        </authorList>
    </citation>
    <scope>NUCLEOTIDE SEQUENCE</scope>
    <source>
        <strain evidence="1">Wild A</strain>
    </source>
</reference>
<organism evidence="1 2">
    <name type="scientific">Funneliformis geosporum</name>
    <dbReference type="NCBI Taxonomy" id="1117311"/>
    <lineage>
        <taxon>Eukaryota</taxon>
        <taxon>Fungi</taxon>
        <taxon>Fungi incertae sedis</taxon>
        <taxon>Mucoromycota</taxon>
        <taxon>Glomeromycotina</taxon>
        <taxon>Glomeromycetes</taxon>
        <taxon>Glomerales</taxon>
        <taxon>Glomeraceae</taxon>
        <taxon>Funneliformis</taxon>
    </lineage>
</organism>
<dbReference type="Proteomes" id="UP001153678">
    <property type="component" value="Unassembled WGS sequence"/>
</dbReference>
<dbReference type="OrthoDB" id="2356492at2759"/>
<dbReference type="EMBL" id="CAMKVN010000754">
    <property type="protein sequence ID" value="CAI2170880.1"/>
    <property type="molecule type" value="Genomic_DNA"/>
</dbReference>
<evidence type="ECO:0000313" key="1">
    <source>
        <dbReference type="EMBL" id="CAI2170880.1"/>
    </source>
</evidence>
<accession>A0A9W4SJ26</accession>